<protein>
    <submittedName>
        <fullName evidence="2">Uncharacterized protein</fullName>
    </submittedName>
</protein>
<proteinExistence type="predicted"/>
<gene>
    <name evidence="2" type="ORF">DCAF_LOCUS22781</name>
</gene>
<comment type="caution">
    <text evidence="2">The sequence shown here is derived from an EMBL/GenBank/DDBJ whole genome shotgun (WGS) entry which is preliminary data.</text>
</comment>
<keyword evidence="3" id="KW-1185">Reference proteome</keyword>
<name>A0AAV1SH22_9ROSI</name>
<evidence type="ECO:0000256" key="1">
    <source>
        <dbReference type="SAM" id="MobiDB-lite"/>
    </source>
</evidence>
<sequence length="116" mass="13673">ASSHDQNQKLVGTDSFINQDIHSLDRTPLIKSLPSFQSEHHSNFERTKPNGRRRRPMTNKHLIRLMVGYPVNYNLPNHVYNAFVEGKEKLKRFIMYVDMQILKDRLYCQSNSINDK</sequence>
<organism evidence="2 3">
    <name type="scientific">Dovyalis caffra</name>
    <dbReference type="NCBI Taxonomy" id="77055"/>
    <lineage>
        <taxon>Eukaryota</taxon>
        <taxon>Viridiplantae</taxon>
        <taxon>Streptophyta</taxon>
        <taxon>Embryophyta</taxon>
        <taxon>Tracheophyta</taxon>
        <taxon>Spermatophyta</taxon>
        <taxon>Magnoliopsida</taxon>
        <taxon>eudicotyledons</taxon>
        <taxon>Gunneridae</taxon>
        <taxon>Pentapetalae</taxon>
        <taxon>rosids</taxon>
        <taxon>fabids</taxon>
        <taxon>Malpighiales</taxon>
        <taxon>Salicaceae</taxon>
        <taxon>Flacourtieae</taxon>
        <taxon>Dovyalis</taxon>
    </lineage>
</organism>
<feature type="non-terminal residue" evidence="2">
    <location>
        <position position="116"/>
    </location>
</feature>
<feature type="region of interest" description="Disordered" evidence="1">
    <location>
        <begin position="35"/>
        <end position="57"/>
    </location>
</feature>
<feature type="non-terminal residue" evidence="2">
    <location>
        <position position="1"/>
    </location>
</feature>
<reference evidence="2 3" key="1">
    <citation type="submission" date="2024-01" db="EMBL/GenBank/DDBJ databases">
        <authorList>
            <person name="Waweru B."/>
        </authorList>
    </citation>
    <scope>NUCLEOTIDE SEQUENCE [LARGE SCALE GENOMIC DNA]</scope>
</reference>
<evidence type="ECO:0000313" key="3">
    <source>
        <dbReference type="Proteomes" id="UP001314170"/>
    </source>
</evidence>
<dbReference type="EMBL" id="CAWUPB010001181">
    <property type="protein sequence ID" value="CAK7350057.1"/>
    <property type="molecule type" value="Genomic_DNA"/>
</dbReference>
<evidence type="ECO:0000313" key="2">
    <source>
        <dbReference type="EMBL" id="CAK7350057.1"/>
    </source>
</evidence>
<feature type="compositionally biased region" description="Basic and acidic residues" evidence="1">
    <location>
        <begin position="38"/>
        <end position="48"/>
    </location>
</feature>
<dbReference type="Proteomes" id="UP001314170">
    <property type="component" value="Unassembled WGS sequence"/>
</dbReference>
<accession>A0AAV1SH22</accession>
<dbReference type="AlphaFoldDB" id="A0AAV1SH22"/>